<dbReference type="Proteomes" id="UP000180254">
    <property type="component" value="Unassembled WGS sequence"/>
</dbReference>
<dbReference type="STRING" id="39480.EUAN_00950"/>
<sequence length="120" mass="13959">MIDIAKLKKGDVFFRAHTNGVMECTMEDDEIQKYGSFTVSIAERGGKIGIMSKEDYEHMYYTREEAEEARKSLPNGELETLLDGDKWLEMLFYVYKTYMTDSYVEPMRKAIETKTGLKLD</sequence>
<gene>
    <name evidence="1" type="ORF">EUAN_00950</name>
</gene>
<protein>
    <submittedName>
        <fullName evidence="1">Uncharacterized protein</fullName>
    </submittedName>
</protein>
<organism evidence="1 2">
    <name type="scientific">Andreesenia angusta</name>
    <dbReference type="NCBI Taxonomy" id="39480"/>
    <lineage>
        <taxon>Bacteria</taxon>
        <taxon>Bacillati</taxon>
        <taxon>Bacillota</taxon>
        <taxon>Tissierellia</taxon>
        <taxon>Tissierellales</taxon>
        <taxon>Gottschalkiaceae</taxon>
        <taxon>Andreesenia</taxon>
    </lineage>
</organism>
<evidence type="ECO:0000313" key="1">
    <source>
        <dbReference type="EMBL" id="OHW63231.1"/>
    </source>
</evidence>
<evidence type="ECO:0000313" key="2">
    <source>
        <dbReference type="Proteomes" id="UP000180254"/>
    </source>
</evidence>
<dbReference type="AlphaFoldDB" id="A0A1S1V9D6"/>
<dbReference type="EMBL" id="MKIE01000001">
    <property type="protein sequence ID" value="OHW63231.1"/>
    <property type="molecule type" value="Genomic_DNA"/>
</dbReference>
<comment type="caution">
    <text evidence="1">The sequence shown here is derived from an EMBL/GenBank/DDBJ whole genome shotgun (WGS) entry which is preliminary data.</text>
</comment>
<keyword evidence="2" id="KW-1185">Reference proteome</keyword>
<dbReference type="OrthoDB" id="9856689at2"/>
<reference evidence="1 2" key="1">
    <citation type="submission" date="2016-09" db="EMBL/GenBank/DDBJ databases">
        <title>Genome sequence of Eubacterium angustum.</title>
        <authorList>
            <person name="Poehlein A."/>
            <person name="Daniel R."/>
        </authorList>
    </citation>
    <scope>NUCLEOTIDE SEQUENCE [LARGE SCALE GENOMIC DNA]</scope>
    <source>
        <strain evidence="1 2">DSM 1989</strain>
    </source>
</reference>
<accession>A0A1S1V9D6</accession>
<proteinExistence type="predicted"/>
<name>A0A1S1V9D6_9FIRM</name>
<dbReference type="RefSeq" id="WP_071060570.1">
    <property type="nucleotide sequence ID" value="NZ_MKIE01000001.1"/>
</dbReference>